<reference evidence="8" key="1">
    <citation type="submission" date="2020-10" db="EMBL/GenBank/DDBJ databases">
        <title>Bacterium isolated from coastal waters sediment.</title>
        <authorList>
            <person name="Chen R.-J."/>
            <person name="Lu D.-C."/>
            <person name="Zhu K.-L."/>
            <person name="Du Z.-J."/>
        </authorList>
    </citation>
    <scope>NUCLEOTIDE SEQUENCE</scope>
    <source>
        <strain evidence="8">N1Y112</strain>
    </source>
</reference>
<protein>
    <submittedName>
        <fullName evidence="8">Response regulator transcription factor</fullName>
    </submittedName>
</protein>
<organism evidence="8 9">
    <name type="scientific">Pontibacterium sinense</name>
    <dbReference type="NCBI Taxonomy" id="2781979"/>
    <lineage>
        <taxon>Bacteria</taxon>
        <taxon>Pseudomonadati</taxon>
        <taxon>Pseudomonadota</taxon>
        <taxon>Gammaproteobacteria</taxon>
        <taxon>Oceanospirillales</taxon>
        <taxon>Oceanospirillaceae</taxon>
        <taxon>Pontibacterium</taxon>
    </lineage>
</organism>
<keyword evidence="2" id="KW-0805">Transcription regulation</keyword>
<feature type="domain" description="HTH luxR-type" evidence="6">
    <location>
        <begin position="156"/>
        <end position="221"/>
    </location>
</feature>
<dbReference type="PANTHER" id="PTHR43214:SF41">
    <property type="entry name" value="NITRATE_NITRITE RESPONSE REGULATOR PROTEIN NARP"/>
    <property type="match status" value="1"/>
</dbReference>
<dbReference type="SMART" id="SM00421">
    <property type="entry name" value="HTH_LUXR"/>
    <property type="match status" value="1"/>
</dbReference>
<dbReference type="AlphaFoldDB" id="A0A8J7K6E9"/>
<evidence type="ECO:0000259" key="7">
    <source>
        <dbReference type="PROSITE" id="PS50110"/>
    </source>
</evidence>
<dbReference type="Gene3D" id="3.40.50.2300">
    <property type="match status" value="1"/>
</dbReference>
<dbReference type="PANTHER" id="PTHR43214">
    <property type="entry name" value="TWO-COMPONENT RESPONSE REGULATOR"/>
    <property type="match status" value="1"/>
</dbReference>
<dbReference type="CDD" id="cd17535">
    <property type="entry name" value="REC_NarL-like"/>
    <property type="match status" value="1"/>
</dbReference>
<dbReference type="RefSeq" id="WP_193952343.1">
    <property type="nucleotide sequence ID" value="NZ_JADEYS010000004.1"/>
</dbReference>
<dbReference type="SMART" id="SM00448">
    <property type="entry name" value="REC"/>
    <property type="match status" value="1"/>
</dbReference>
<keyword evidence="4" id="KW-0804">Transcription</keyword>
<keyword evidence="3" id="KW-0238">DNA-binding</keyword>
<dbReference type="InterPro" id="IPR001789">
    <property type="entry name" value="Sig_transdc_resp-reg_receiver"/>
</dbReference>
<accession>A0A8J7K6E9</accession>
<evidence type="ECO:0000256" key="5">
    <source>
        <dbReference type="PROSITE-ProRule" id="PRU00169"/>
    </source>
</evidence>
<sequence length="225" mass="24688">MPHIGTQDNPAVSTIRILLVDDHPLVLEGISARLESEPGIEVIGQANNGQQALEKAAELKPDVVLMDISMPVMNGLEAAEHFKNDQPEARVLILSMHENREYIVKMIQSGAAGYVLKDVSSDELIRAIQTVHQGGTYFSAGASEALFSEFSKSDQPEKPDTGLTKREEMVLKLIAEGKVNKEVARALDISVRTVETHRQNIKQKLNIQTAAGLTKYALEHNLISL</sequence>
<gene>
    <name evidence="8" type="ORF">IOQ59_05880</name>
</gene>
<dbReference type="PROSITE" id="PS50043">
    <property type="entry name" value="HTH_LUXR_2"/>
    <property type="match status" value="1"/>
</dbReference>
<dbReference type="InterPro" id="IPR011006">
    <property type="entry name" value="CheY-like_superfamily"/>
</dbReference>
<dbReference type="InterPro" id="IPR058245">
    <property type="entry name" value="NreC/VraR/RcsB-like_REC"/>
</dbReference>
<dbReference type="PROSITE" id="PS50110">
    <property type="entry name" value="RESPONSE_REGULATORY"/>
    <property type="match status" value="1"/>
</dbReference>
<proteinExistence type="predicted"/>
<dbReference type="CDD" id="cd06170">
    <property type="entry name" value="LuxR_C_like"/>
    <property type="match status" value="1"/>
</dbReference>
<feature type="domain" description="Response regulatory" evidence="7">
    <location>
        <begin position="16"/>
        <end position="132"/>
    </location>
</feature>
<keyword evidence="9" id="KW-1185">Reference proteome</keyword>
<evidence type="ECO:0000256" key="3">
    <source>
        <dbReference type="ARBA" id="ARBA00023125"/>
    </source>
</evidence>
<comment type="caution">
    <text evidence="8">The sequence shown here is derived from an EMBL/GenBank/DDBJ whole genome shotgun (WGS) entry which is preliminary data.</text>
</comment>
<dbReference type="PROSITE" id="PS00622">
    <property type="entry name" value="HTH_LUXR_1"/>
    <property type="match status" value="1"/>
</dbReference>
<keyword evidence="1 5" id="KW-0597">Phosphoprotein</keyword>
<dbReference type="GO" id="GO:0000160">
    <property type="term" value="P:phosphorelay signal transduction system"/>
    <property type="evidence" value="ECO:0007669"/>
    <property type="project" value="InterPro"/>
</dbReference>
<dbReference type="GO" id="GO:0006355">
    <property type="term" value="P:regulation of DNA-templated transcription"/>
    <property type="evidence" value="ECO:0007669"/>
    <property type="project" value="InterPro"/>
</dbReference>
<evidence type="ECO:0000256" key="2">
    <source>
        <dbReference type="ARBA" id="ARBA00023015"/>
    </source>
</evidence>
<dbReference type="InterPro" id="IPR000792">
    <property type="entry name" value="Tscrpt_reg_LuxR_C"/>
</dbReference>
<dbReference type="PRINTS" id="PR00038">
    <property type="entry name" value="HTHLUXR"/>
</dbReference>
<name>A0A8J7K6E9_9GAMM</name>
<dbReference type="InterPro" id="IPR039420">
    <property type="entry name" value="WalR-like"/>
</dbReference>
<dbReference type="InterPro" id="IPR016032">
    <property type="entry name" value="Sig_transdc_resp-reg_C-effctor"/>
</dbReference>
<evidence type="ECO:0000256" key="1">
    <source>
        <dbReference type="ARBA" id="ARBA00022553"/>
    </source>
</evidence>
<evidence type="ECO:0000259" key="6">
    <source>
        <dbReference type="PROSITE" id="PS50043"/>
    </source>
</evidence>
<evidence type="ECO:0000256" key="4">
    <source>
        <dbReference type="ARBA" id="ARBA00023163"/>
    </source>
</evidence>
<evidence type="ECO:0000313" key="8">
    <source>
        <dbReference type="EMBL" id="MBE9396791.1"/>
    </source>
</evidence>
<dbReference type="SUPFAM" id="SSF52172">
    <property type="entry name" value="CheY-like"/>
    <property type="match status" value="1"/>
</dbReference>
<dbReference type="EMBL" id="JADEYS010000004">
    <property type="protein sequence ID" value="MBE9396791.1"/>
    <property type="molecule type" value="Genomic_DNA"/>
</dbReference>
<dbReference type="Pfam" id="PF00196">
    <property type="entry name" value="GerE"/>
    <property type="match status" value="1"/>
</dbReference>
<dbReference type="Proteomes" id="UP000640333">
    <property type="component" value="Unassembled WGS sequence"/>
</dbReference>
<evidence type="ECO:0000313" key="9">
    <source>
        <dbReference type="Proteomes" id="UP000640333"/>
    </source>
</evidence>
<dbReference type="SUPFAM" id="SSF46894">
    <property type="entry name" value="C-terminal effector domain of the bipartite response regulators"/>
    <property type="match status" value="1"/>
</dbReference>
<dbReference type="GO" id="GO:0003677">
    <property type="term" value="F:DNA binding"/>
    <property type="evidence" value="ECO:0007669"/>
    <property type="project" value="UniProtKB-KW"/>
</dbReference>
<dbReference type="Pfam" id="PF00072">
    <property type="entry name" value="Response_reg"/>
    <property type="match status" value="1"/>
</dbReference>
<feature type="modified residue" description="4-aspartylphosphate" evidence="5">
    <location>
        <position position="67"/>
    </location>
</feature>